<gene>
    <name evidence="2" type="ORF">Gsput1_12</name>
</gene>
<dbReference type="KEGG" id="vg:28800852"/>
<dbReference type="OrthoDB" id="40232at10239"/>
<organism evidence="2 3">
    <name type="scientific">Gordonia phage Gsput1</name>
    <dbReference type="NCBI Taxonomy" id="1622193"/>
    <lineage>
        <taxon>Viruses</taxon>
        <taxon>Duplodnaviria</taxon>
        <taxon>Heunggongvirae</taxon>
        <taxon>Uroviricota</taxon>
        <taxon>Caudoviricetes</taxon>
        <taxon>Ruthgordonvirinae</taxon>
        <taxon>Gesputvirus</taxon>
        <taxon>Gesputvirus gsput1</taxon>
    </lineage>
</organism>
<evidence type="ECO:0000313" key="3">
    <source>
        <dbReference type="Proteomes" id="UP000033018"/>
    </source>
</evidence>
<evidence type="ECO:0008006" key="4">
    <source>
        <dbReference type="Google" id="ProtNLM"/>
    </source>
</evidence>
<dbReference type="GeneID" id="28800852"/>
<dbReference type="EMBL" id="KP790011">
    <property type="protein sequence ID" value="AKC03037.1"/>
    <property type="molecule type" value="Genomic_DNA"/>
</dbReference>
<feature type="compositionally biased region" description="Basic and acidic residues" evidence="1">
    <location>
        <begin position="63"/>
        <end position="77"/>
    </location>
</feature>
<accession>A0A0E3XAK9</accession>
<reference evidence="2 3" key="1">
    <citation type="journal article" date="2015" name="Sci. Rep.">
        <title>Bacteriophages of wastewater foaming-associated filamentous Gordonia reduce host levels in raw activated sludge.</title>
        <authorList>
            <person name="Liu M."/>
            <person name="Gill J.J."/>
            <person name="Young R."/>
            <person name="Summer E.J."/>
        </authorList>
    </citation>
    <scope>NUCLEOTIDE SEQUENCE [LARGE SCALE GENOMIC DNA]</scope>
</reference>
<dbReference type="Proteomes" id="UP000033018">
    <property type="component" value="Segment"/>
</dbReference>
<dbReference type="RefSeq" id="YP_009275698.1">
    <property type="nucleotide sequence ID" value="NC_030932.1"/>
</dbReference>
<sequence>MTGLSQKQWDKVVQSRAVRAKVDAVAKRVAARAQALNDAEGGSATITVERGVRPKGRGYANVKSDRPDEEHGTETKARRAVLRRAARGG</sequence>
<keyword evidence="3" id="KW-1185">Reference proteome</keyword>
<name>A0A0E3XAK9_9CAUD</name>
<protein>
    <recommendedName>
        <fullName evidence="4">Head-to-tail connector protein</fullName>
    </recommendedName>
</protein>
<feature type="compositionally biased region" description="Basic residues" evidence="1">
    <location>
        <begin position="78"/>
        <end position="89"/>
    </location>
</feature>
<feature type="region of interest" description="Disordered" evidence="1">
    <location>
        <begin position="42"/>
        <end position="89"/>
    </location>
</feature>
<evidence type="ECO:0000256" key="1">
    <source>
        <dbReference type="SAM" id="MobiDB-lite"/>
    </source>
</evidence>
<evidence type="ECO:0000313" key="2">
    <source>
        <dbReference type="EMBL" id="AKC03037.1"/>
    </source>
</evidence>
<proteinExistence type="predicted"/>